<dbReference type="AlphaFoldDB" id="A0AA88N8U3"/>
<evidence type="ECO:0000256" key="1">
    <source>
        <dbReference type="SAM" id="MobiDB-lite"/>
    </source>
</evidence>
<dbReference type="EMBL" id="JAUPFM010000005">
    <property type="protein sequence ID" value="KAK2851464.1"/>
    <property type="molecule type" value="Genomic_DNA"/>
</dbReference>
<organism evidence="2 3">
    <name type="scientific">Channa striata</name>
    <name type="common">Snakehead murrel</name>
    <name type="synonym">Ophicephalus striatus</name>
    <dbReference type="NCBI Taxonomy" id="64152"/>
    <lineage>
        <taxon>Eukaryota</taxon>
        <taxon>Metazoa</taxon>
        <taxon>Chordata</taxon>
        <taxon>Craniata</taxon>
        <taxon>Vertebrata</taxon>
        <taxon>Euteleostomi</taxon>
        <taxon>Actinopterygii</taxon>
        <taxon>Neopterygii</taxon>
        <taxon>Teleostei</taxon>
        <taxon>Neoteleostei</taxon>
        <taxon>Acanthomorphata</taxon>
        <taxon>Anabantaria</taxon>
        <taxon>Anabantiformes</taxon>
        <taxon>Channoidei</taxon>
        <taxon>Channidae</taxon>
        <taxon>Channa</taxon>
    </lineage>
</organism>
<evidence type="ECO:0000313" key="3">
    <source>
        <dbReference type="Proteomes" id="UP001187415"/>
    </source>
</evidence>
<comment type="caution">
    <text evidence="2">The sequence shown here is derived from an EMBL/GenBank/DDBJ whole genome shotgun (WGS) entry which is preliminary data.</text>
</comment>
<sequence>MGAYEKKGDEKGGVIKTGYEERGEKQWEQEGKEKAPYPKPQTLVLLGTWTRKKASKMSLITLTLLVWSARQGGERTAAPALARLSALRSS</sequence>
<name>A0AA88N8U3_CHASR</name>
<reference evidence="2" key="1">
    <citation type="submission" date="2023-07" db="EMBL/GenBank/DDBJ databases">
        <title>Chromosome-level Genome Assembly of Striped Snakehead (Channa striata).</title>
        <authorList>
            <person name="Liu H."/>
        </authorList>
    </citation>
    <scope>NUCLEOTIDE SEQUENCE</scope>
    <source>
        <strain evidence="2">Gz</strain>
        <tissue evidence="2">Muscle</tissue>
    </source>
</reference>
<dbReference type="Proteomes" id="UP001187415">
    <property type="component" value="Unassembled WGS sequence"/>
</dbReference>
<keyword evidence="3" id="KW-1185">Reference proteome</keyword>
<protein>
    <submittedName>
        <fullName evidence="2">Uncharacterized protein</fullName>
    </submittedName>
</protein>
<evidence type="ECO:0000313" key="2">
    <source>
        <dbReference type="EMBL" id="KAK2851464.1"/>
    </source>
</evidence>
<proteinExistence type="predicted"/>
<feature type="region of interest" description="Disordered" evidence="1">
    <location>
        <begin position="1"/>
        <end position="35"/>
    </location>
</feature>
<gene>
    <name evidence="2" type="ORF">Q5P01_007740</name>
</gene>
<accession>A0AA88N8U3</accession>